<evidence type="ECO:0000313" key="1">
    <source>
        <dbReference type="EMBL" id="CAA9509472.1"/>
    </source>
</evidence>
<reference evidence="1" key="1">
    <citation type="submission" date="2020-02" db="EMBL/GenBank/DDBJ databases">
        <authorList>
            <person name="Meier V. D."/>
        </authorList>
    </citation>
    <scope>NUCLEOTIDE SEQUENCE</scope>
    <source>
        <strain evidence="1">AVDCRST_MAG91</strain>
    </source>
</reference>
<dbReference type="AlphaFoldDB" id="A0A6J4SZY4"/>
<gene>
    <name evidence="1" type="ORF">AVDCRST_MAG91-1537</name>
</gene>
<dbReference type="EMBL" id="CADCVX010000298">
    <property type="protein sequence ID" value="CAA9509472.1"/>
    <property type="molecule type" value="Genomic_DNA"/>
</dbReference>
<organism evidence="1">
    <name type="scientific">uncultured Sphingomonadaceae bacterium</name>
    <dbReference type="NCBI Taxonomy" id="169976"/>
    <lineage>
        <taxon>Bacteria</taxon>
        <taxon>Pseudomonadati</taxon>
        <taxon>Pseudomonadota</taxon>
        <taxon>Alphaproteobacteria</taxon>
        <taxon>Sphingomonadales</taxon>
        <taxon>Sphingomonadaceae</taxon>
        <taxon>environmental samples</taxon>
    </lineage>
</organism>
<name>A0A6J4SZY4_9SPHN</name>
<sequence length="38" mass="4179">MSNSCSFRRAERHTIGMVGSSRIGIADEVDTSSRYGPF</sequence>
<accession>A0A6J4SZY4</accession>
<protein>
    <submittedName>
        <fullName evidence="1">Uncharacterized protein</fullName>
    </submittedName>
</protein>
<proteinExistence type="predicted"/>